<reference evidence="7" key="1">
    <citation type="submission" date="2022-02" db="EMBL/GenBank/DDBJ databases">
        <authorList>
            <person name="Henning P.M."/>
            <person name="McCubbin A.G."/>
            <person name="Shore J.S."/>
        </authorList>
    </citation>
    <scope>NUCLEOTIDE SEQUENCE</scope>
    <source>
        <strain evidence="7">F60SS</strain>
        <tissue evidence="7">Leaves</tissue>
    </source>
</reference>
<dbReference type="InterPro" id="IPR032675">
    <property type="entry name" value="LRR_dom_sf"/>
</dbReference>
<dbReference type="EMBL" id="JAKUCV010003700">
    <property type="protein sequence ID" value="KAJ4837951.1"/>
    <property type="molecule type" value="Genomic_DNA"/>
</dbReference>
<evidence type="ECO:0000259" key="4">
    <source>
        <dbReference type="Pfam" id="PF00931"/>
    </source>
</evidence>
<dbReference type="Gene3D" id="3.40.50.300">
    <property type="entry name" value="P-loop containing nucleotide triphosphate hydrolases"/>
    <property type="match status" value="1"/>
</dbReference>
<evidence type="ECO:0000259" key="6">
    <source>
        <dbReference type="Pfam" id="PF23598"/>
    </source>
</evidence>
<dbReference type="SUPFAM" id="SSF52058">
    <property type="entry name" value="L domain-like"/>
    <property type="match status" value="1"/>
</dbReference>
<proteinExistence type="predicted"/>
<dbReference type="InterPro" id="IPR042197">
    <property type="entry name" value="Apaf_helical"/>
</dbReference>
<sequence length="988" mass="111769">MSATASNILRLIQDCLQLESSGKTARKLDVIKTNLEEEIPFLHDAELKMNDKKSAAWLTRFTTRLHEVQDVVEHYHLYLFDKYRKAISDKKRFCSLSSKNDDEVFSKIGTILLQKNQPDVPSTLQTRLRYLMSVDPVARYLPSALTEPIKSGLGLTTAELMGHYLETVAKEFDARKIEREAWKHHIVPADINQQRYDYKDASKTLTDSTTTLLGREGDIKQLQLRLTDQGEKVVAVIGEAGIGKTAVAAAVYKSLKHHFECHAWVFISNESKANLLRNTLTSFLENQSMMAPNNLEALSAESLREMICTLLAGKEFLLVLDNLSTVDQLDCITDAFLGTNCKAKILVTSRASEILIRATFSRSLGWLSGKNSLQLLRRRALLEADQTNFWPLVESEAVEIVNSCCGLPLAISTVGGMLSTKRKVTEWMAIKERLKETHFMPYCYADLQPVLKSCFLYSSLFPLNHEMSCKKLIRLWIAQGFIAKLPHFTKEAIAGFQLYELIQRNMLQVRLVGLDGEIKSCQFLPQMHDFALRQAKMEGFAAILDFESSHIMNSAYHLSLQARNSSQSDAKVVSRSKFNDAKVYSLDMSKFHSFLGFTQRKDHAQMIASSCTFKLLLVLELQYLPLESLPSTIGDLVLLRYLGLRDTKLKTFPGSLRKLRRLETLDVRGTQIIEMPAWMDGLKKLRHLLIAGSFVDKALNLHVEIDNFQDLQTLVGVKLTEDVAKKLRHLSQLHKLSVTVTQSNLLVSLLDSINQIKCLQSLTIKCVVRENFYVKSWSPLEKIEKLRVGGNVQNLQDGISKLKFLKYLYVWDCALTQDPLSSFYMPNLVALSLCNAYVGEEICFGETNFPRLKKLSIIRFNRTKIWQDIAAKSMPKLETLNLAHCSKLENVPKGLENLTSLQVLQLTKMPDNFVKEMEATRSKHKLEFSLLIRATTDLFSPARTTTSFPPLPPFYNTNGAGPSSKHGMVNIKGNWSNSTSPSTVKQKK</sequence>
<accession>A0A9Q0FX56</accession>
<dbReference type="Gene3D" id="1.10.8.430">
    <property type="entry name" value="Helical domain of apoptotic protease-activating factors"/>
    <property type="match status" value="1"/>
</dbReference>
<dbReference type="SUPFAM" id="SSF52540">
    <property type="entry name" value="P-loop containing nucleoside triphosphate hydrolases"/>
    <property type="match status" value="1"/>
</dbReference>
<dbReference type="Proteomes" id="UP001141552">
    <property type="component" value="Unassembled WGS sequence"/>
</dbReference>
<dbReference type="PANTHER" id="PTHR23155:SF1205">
    <property type="entry name" value="DISEASE RESISTANCE PROTEIN RPM1"/>
    <property type="match status" value="1"/>
</dbReference>
<dbReference type="InterPro" id="IPR044974">
    <property type="entry name" value="Disease_R_plants"/>
</dbReference>
<evidence type="ECO:0008006" key="9">
    <source>
        <dbReference type="Google" id="ProtNLM"/>
    </source>
</evidence>
<dbReference type="InterPro" id="IPR058922">
    <property type="entry name" value="WHD_DRP"/>
</dbReference>
<dbReference type="Gene3D" id="3.80.10.10">
    <property type="entry name" value="Ribonuclease Inhibitor"/>
    <property type="match status" value="1"/>
</dbReference>
<dbReference type="AlphaFoldDB" id="A0A9Q0FX56"/>
<organism evidence="7 8">
    <name type="scientific">Turnera subulata</name>
    <dbReference type="NCBI Taxonomy" id="218843"/>
    <lineage>
        <taxon>Eukaryota</taxon>
        <taxon>Viridiplantae</taxon>
        <taxon>Streptophyta</taxon>
        <taxon>Embryophyta</taxon>
        <taxon>Tracheophyta</taxon>
        <taxon>Spermatophyta</taxon>
        <taxon>Magnoliopsida</taxon>
        <taxon>eudicotyledons</taxon>
        <taxon>Gunneridae</taxon>
        <taxon>Pentapetalae</taxon>
        <taxon>rosids</taxon>
        <taxon>fabids</taxon>
        <taxon>Malpighiales</taxon>
        <taxon>Passifloraceae</taxon>
        <taxon>Turnera</taxon>
    </lineage>
</organism>
<dbReference type="PANTHER" id="PTHR23155">
    <property type="entry name" value="DISEASE RESISTANCE PROTEIN RP"/>
    <property type="match status" value="1"/>
</dbReference>
<evidence type="ECO:0000256" key="2">
    <source>
        <dbReference type="ARBA" id="ARBA00022821"/>
    </source>
</evidence>
<evidence type="ECO:0000313" key="7">
    <source>
        <dbReference type="EMBL" id="KAJ4837951.1"/>
    </source>
</evidence>
<name>A0A9Q0FX56_9ROSI</name>
<gene>
    <name evidence="7" type="ORF">Tsubulata_015667</name>
</gene>
<dbReference type="PRINTS" id="PR00364">
    <property type="entry name" value="DISEASERSIST"/>
</dbReference>
<reference evidence="7" key="2">
    <citation type="journal article" date="2023" name="Plants (Basel)">
        <title>Annotation of the Turnera subulata (Passifloraceae) Draft Genome Reveals the S-Locus Evolved after the Divergence of Turneroideae from Passifloroideae in a Stepwise Manner.</title>
        <authorList>
            <person name="Henning P.M."/>
            <person name="Roalson E.H."/>
            <person name="Mir W."/>
            <person name="McCubbin A.G."/>
            <person name="Shore J.S."/>
        </authorList>
    </citation>
    <scope>NUCLEOTIDE SEQUENCE</scope>
    <source>
        <strain evidence="7">F60SS</strain>
    </source>
</reference>
<feature type="region of interest" description="Disordered" evidence="3">
    <location>
        <begin position="950"/>
        <end position="988"/>
    </location>
</feature>
<dbReference type="InterPro" id="IPR055414">
    <property type="entry name" value="LRR_R13L4/SHOC2-like"/>
</dbReference>
<dbReference type="Pfam" id="PF00931">
    <property type="entry name" value="NB-ARC"/>
    <property type="match status" value="1"/>
</dbReference>
<dbReference type="Pfam" id="PF23598">
    <property type="entry name" value="LRR_14"/>
    <property type="match status" value="1"/>
</dbReference>
<evidence type="ECO:0000259" key="5">
    <source>
        <dbReference type="Pfam" id="PF23559"/>
    </source>
</evidence>
<dbReference type="GO" id="GO:0043531">
    <property type="term" value="F:ADP binding"/>
    <property type="evidence" value="ECO:0007669"/>
    <property type="project" value="InterPro"/>
</dbReference>
<feature type="compositionally biased region" description="Polar residues" evidence="3">
    <location>
        <begin position="973"/>
        <end position="988"/>
    </location>
</feature>
<dbReference type="InterPro" id="IPR027417">
    <property type="entry name" value="P-loop_NTPase"/>
</dbReference>
<comment type="caution">
    <text evidence="7">The sequence shown here is derived from an EMBL/GenBank/DDBJ whole genome shotgun (WGS) entry which is preliminary data.</text>
</comment>
<evidence type="ECO:0000256" key="1">
    <source>
        <dbReference type="ARBA" id="ARBA00022737"/>
    </source>
</evidence>
<dbReference type="OrthoDB" id="5986190at2759"/>
<dbReference type="InterPro" id="IPR002182">
    <property type="entry name" value="NB-ARC"/>
</dbReference>
<keyword evidence="2" id="KW-0611">Plant defense</keyword>
<dbReference type="GO" id="GO:0098542">
    <property type="term" value="P:defense response to other organism"/>
    <property type="evidence" value="ECO:0007669"/>
    <property type="project" value="TreeGrafter"/>
</dbReference>
<protein>
    <recommendedName>
        <fullName evidence="9">AAA+ ATPase domain-containing protein</fullName>
    </recommendedName>
</protein>
<keyword evidence="1" id="KW-0677">Repeat</keyword>
<evidence type="ECO:0000256" key="3">
    <source>
        <dbReference type="SAM" id="MobiDB-lite"/>
    </source>
</evidence>
<keyword evidence="8" id="KW-1185">Reference proteome</keyword>
<feature type="domain" description="Disease resistance R13L4/SHOC-2-like LRR" evidence="6">
    <location>
        <begin position="602"/>
        <end position="908"/>
    </location>
</feature>
<evidence type="ECO:0000313" key="8">
    <source>
        <dbReference type="Proteomes" id="UP001141552"/>
    </source>
</evidence>
<feature type="domain" description="NB-ARC" evidence="4">
    <location>
        <begin position="216"/>
        <end position="377"/>
    </location>
</feature>
<dbReference type="Pfam" id="PF23559">
    <property type="entry name" value="WHD_DRP"/>
    <property type="match status" value="1"/>
</dbReference>
<feature type="domain" description="Disease resistance protein winged helix" evidence="5">
    <location>
        <begin position="460"/>
        <end position="531"/>
    </location>
</feature>